<dbReference type="AlphaFoldDB" id="A0A2T3P0P0"/>
<dbReference type="Pfam" id="PF01810">
    <property type="entry name" value="LysE"/>
    <property type="match status" value="1"/>
</dbReference>
<reference evidence="7 8" key="1">
    <citation type="submission" date="2018-01" db="EMBL/GenBank/DDBJ databases">
        <title>Whole genome sequencing of Histamine producing bacteria.</title>
        <authorList>
            <person name="Butler K."/>
        </authorList>
    </citation>
    <scope>NUCLEOTIDE SEQUENCE [LARGE SCALE GENOMIC DNA]</scope>
    <source>
        <strain evidence="7 8">DSM 100436</strain>
    </source>
</reference>
<dbReference type="InterPro" id="IPR001123">
    <property type="entry name" value="LeuE-type"/>
</dbReference>
<feature type="transmembrane region" description="Helical" evidence="6">
    <location>
        <begin position="6"/>
        <end position="30"/>
    </location>
</feature>
<evidence type="ECO:0000313" key="8">
    <source>
        <dbReference type="Proteomes" id="UP000241771"/>
    </source>
</evidence>
<dbReference type="Proteomes" id="UP000241771">
    <property type="component" value="Unassembled WGS sequence"/>
</dbReference>
<dbReference type="OrthoDB" id="9812084at2"/>
<feature type="transmembrane region" description="Helical" evidence="6">
    <location>
        <begin position="71"/>
        <end position="93"/>
    </location>
</feature>
<dbReference type="GO" id="GO:0015171">
    <property type="term" value="F:amino acid transmembrane transporter activity"/>
    <property type="evidence" value="ECO:0007669"/>
    <property type="project" value="TreeGrafter"/>
</dbReference>
<keyword evidence="8" id="KW-1185">Reference proteome</keyword>
<protein>
    <submittedName>
        <fullName evidence="7">LysE family translocator</fullName>
    </submittedName>
</protein>
<dbReference type="GO" id="GO:0005886">
    <property type="term" value="C:plasma membrane"/>
    <property type="evidence" value="ECO:0007669"/>
    <property type="project" value="UniProtKB-SubCell"/>
</dbReference>
<evidence type="ECO:0000313" key="7">
    <source>
        <dbReference type="EMBL" id="PSW22091.1"/>
    </source>
</evidence>
<evidence type="ECO:0000256" key="4">
    <source>
        <dbReference type="ARBA" id="ARBA00022989"/>
    </source>
</evidence>
<evidence type="ECO:0000256" key="3">
    <source>
        <dbReference type="ARBA" id="ARBA00022692"/>
    </source>
</evidence>
<keyword evidence="4 6" id="KW-1133">Transmembrane helix</keyword>
<gene>
    <name evidence="7" type="ORF">C9I98_02165</name>
</gene>
<dbReference type="GO" id="GO:0033228">
    <property type="term" value="P:cysteine export across plasma membrane"/>
    <property type="evidence" value="ECO:0007669"/>
    <property type="project" value="TreeGrafter"/>
</dbReference>
<comment type="subcellular location">
    <subcellularLocation>
        <location evidence="1">Cell membrane</location>
        <topology evidence="1">Multi-pass membrane protein</topology>
    </subcellularLocation>
</comment>
<evidence type="ECO:0000256" key="6">
    <source>
        <dbReference type="SAM" id="Phobius"/>
    </source>
</evidence>
<keyword evidence="5 6" id="KW-0472">Membrane</keyword>
<evidence type="ECO:0000256" key="2">
    <source>
        <dbReference type="ARBA" id="ARBA00022475"/>
    </source>
</evidence>
<evidence type="ECO:0000256" key="1">
    <source>
        <dbReference type="ARBA" id="ARBA00004651"/>
    </source>
</evidence>
<organism evidence="7 8">
    <name type="scientific">Photobacterium sanctipauli</name>
    <dbReference type="NCBI Taxonomy" id="1342794"/>
    <lineage>
        <taxon>Bacteria</taxon>
        <taxon>Pseudomonadati</taxon>
        <taxon>Pseudomonadota</taxon>
        <taxon>Gammaproteobacteria</taxon>
        <taxon>Vibrionales</taxon>
        <taxon>Vibrionaceae</taxon>
        <taxon>Photobacterium</taxon>
    </lineage>
</organism>
<keyword evidence="3 6" id="KW-0812">Transmembrane</keyword>
<feature type="transmembrane region" description="Helical" evidence="6">
    <location>
        <begin position="137"/>
        <end position="164"/>
    </location>
</feature>
<dbReference type="PANTHER" id="PTHR30086">
    <property type="entry name" value="ARGININE EXPORTER PROTEIN ARGO"/>
    <property type="match status" value="1"/>
</dbReference>
<feature type="transmembrane region" description="Helical" evidence="6">
    <location>
        <begin position="42"/>
        <end position="65"/>
    </location>
</feature>
<feature type="transmembrane region" description="Helical" evidence="6">
    <location>
        <begin position="176"/>
        <end position="195"/>
    </location>
</feature>
<proteinExistence type="predicted"/>
<accession>A0A2T3P0P0</accession>
<name>A0A2T3P0P0_9GAMM</name>
<dbReference type="EMBL" id="PYMA01000001">
    <property type="protein sequence ID" value="PSW22091.1"/>
    <property type="molecule type" value="Genomic_DNA"/>
</dbReference>
<comment type="caution">
    <text evidence="7">The sequence shown here is derived from an EMBL/GenBank/DDBJ whole genome shotgun (WGS) entry which is preliminary data.</text>
</comment>
<keyword evidence="2" id="KW-1003">Cell membrane</keyword>
<dbReference type="RefSeq" id="WP_036819657.1">
    <property type="nucleotide sequence ID" value="NZ_JGVO01000232.1"/>
</dbReference>
<sequence>MSAELMVAFILFSISISITPGAGNIALLGISSRYGFSATVPFVFGNAFGVIVVLAGSSVGLVTLLTVYPDLYFAMKLVGAAYLLYLAWSIATLEVGSDVSVSRSGFSAGVLIQILNPKSWVASLTVFSQFVSTSGNYLVQVMTIITIMIVTGVMSMFVWAYFGTMLKRLLQSPRQMVLVNRCLGGSLALVALFMLNQTA</sequence>
<evidence type="ECO:0000256" key="5">
    <source>
        <dbReference type="ARBA" id="ARBA00023136"/>
    </source>
</evidence>
<dbReference type="PANTHER" id="PTHR30086:SF20">
    <property type="entry name" value="ARGININE EXPORTER PROTEIN ARGO-RELATED"/>
    <property type="match status" value="1"/>
</dbReference>